<feature type="compositionally biased region" description="Polar residues" evidence="2">
    <location>
        <begin position="964"/>
        <end position="973"/>
    </location>
</feature>
<dbReference type="InterPro" id="IPR050158">
    <property type="entry name" value="Ubiquitin_ubiquitin-like"/>
</dbReference>
<feature type="compositionally biased region" description="Low complexity" evidence="2">
    <location>
        <begin position="611"/>
        <end position="623"/>
    </location>
</feature>
<feature type="compositionally biased region" description="Polar residues" evidence="2">
    <location>
        <begin position="829"/>
        <end position="838"/>
    </location>
</feature>
<dbReference type="EMBL" id="CAXHTA020000011">
    <property type="protein sequence ID" value="CAL5224820.1"/>
    <property type="molecule type" value="Genomic_DNA"/>
</dbReference>
<dbReference type="SMART" id="SM00213">
    <property type="entry name" value="UBQ"/>
    <property type="match status" value="1"/>
</dbReference>
<name>A0ABP1G285_9CHLO</name>
<feature type="region of interest" description="Disordered" evidence="2">
    <location>
        <begin position="704"/>
        <end position="760"/>
    </location>
</feature>
<gene>
    <name evidence="4" type="primary">g7570</name>
    <name evidence="4" type="ORF">VP750_LOCUS6479</name>
</gene>
<dbReference type="PANTHER" id="PTHR10666">
    <property type="entry name" value="UBIQUITIN"/>
    <property type="match status" value="1"/>
</dbReference>
<feature type="compositionally biased region" description="Basic and acidic residues" evidence="2">
    <location>
        <begin position="436"/>
        <end position="452"/>
    </location>
</feature>
<feature type="compositionally biased region" description="Pro residues" evidence="2">
    <location>
        <begin position="1102"/>
        <end position="1111"/>
    </location>
</feature>
<feature type="domain" description="Ubiquitin-like" evidence="3">
    <location>
        <begin position="12"/>
        <end position="83"/>
    </location>
</feature>
<dbReference type="PRINTS" id="PR00348">
    <property type="entry name" value="UBIQUITIN"/>
</dbReference>
<keyword evidence="5" id="KW-1185">Reference proteome</keyword>
<evidence type="ECO:0000259" key="3">
    <source>
        <dbReference type="PROSITE" id="PS50053"/>
    </source>
</evidence>
<evidence type="ECO:0000313" key="4">
    <source>
        <dbReference type="EMBL" id="CAL5224820.1"/>
    </source>
</evidence>
<dbReference type="InterPro" id="IPR019956">
    <property type="entry name" value="Ubiquitin_dom"/>
</dbReference>
<feature type="compositionally biased region" description="Gly residues" evidence="2">
    <location>
        <begin position="1294"/>
        <end position="1306"/>
    </location>
</feature>
<feature type="compositionally biased region" description="Low complexity" evidence="2">
    <location>
        <begin position="348"/>
        <end position="359"/>
    </location>
</feature>
<feature type="compositionally biased region" description="Low complexity" evidence="2">
    <location>
        <begin position="839"/>
        <end position="858"/>
    </location>
</feature>
<feature type="compositionally biased region" description="Low complexity" evidence="2">
    <location>
        <begin position="704"/>
        <end position="755"/>
    </location>
</feature>
<feature type="region of interest" description="Disordered" evidence="2">
    <location>
        <begin position="814"/>
        <end position="858"/>
    </location>
</feature>
<evidence type="ECO:0000313" key="5">
    <source>
        <dbReference type="Proteomes" id="UP001497392"/>
    </source>
</evidence>
<dbReference type="InterPro" id="IPR000626">
    <property type="entry name" value="Ubiquitin-like_dom"/>
</dbReference>
<feature type="compositionally biased region" description="Gly residues" evidence="2">
    <location>
        <begin position="1394"/>
        <end position="1405"/>
    </location>
</feature>
<comment type="caution">
    <text evidence="4">The sequence shown here is derived from an EMBL/GenBank/DDBJ whole genome shotgun (WGS) entry which is preliminary data.</text>
</comment>
<evidence type="ECO:0000256" key="2">
    <source>
        <dbReference type="SAM" id="MobiDB-lite"/>
    </source>
</evidence>
<feature type="region of interest" description="Disordered" evidence="2">
    <location>
        <begin position="294"/>
        <end position="389"/>
    </location>
</feature>
<sequence length="1490" mass="152286">MEPEADQPSGLMKIKVKTLGNTVYDLEMKPEALIRDMKAKLEELSETPANLQRLVFRGHMLKDEQTLSHHNVTDGSTVHLVMRPVDTSQAPPPTSAADRAHPFGGPMGGGFPINFRGAPGGALNPNDFGQFIAGMLGSMGVQGAVQIMHTTIPMEWTPNTGEQLTWDGLPGVGSTGQLAADLAQRMSDQARGAFQVNLQQQNGPGGQQSVDASQHSGHLFASIATWLNRLNDAGGSRSWPNIELPYPDYGGGAPLCSVQDFAEAARTVWEMGGWAAEEPASAFLQSSTEDVTFGRWLPGQAPEPQQAPPEMPAQEQGFDPLQVRPPNSTDSSTEQPQGHVQSGQSTEGAQPGPQQGTAQRAHAAGQPQQAEQHAAATDHPGQQRHSVSIQMSGDNPADLVAAITSALSNQERDSTDHLVSGSGSTGSMSSLVPPRTSEDTGVHAERDPRRNGMDNPYGAGYEPLHPQLALLTGYTLQRMLEETARHTQARVVPRMADICAALRRFLHDHHAEVLSGSPHATDTLQREALRAANMLHAEGVLLMEEARAAAAAILALRDNTARPLMAAGPVFLHADGSRANAGSLRAGLGSGMRPPPVVRAVRGGRGGGQPGAPAGPTPGAQAGPGPGVPLPPGMLPQPFAQFAMGGTPVRISHSNGQGGNNLTIQMGNTAAASMDMTPLVEAFESMMSSVPQLQELFQAPLAAQPGRPAQAGQQANQPQQGNASSATTAQPAGSATEPPAPAAEGAQAARSAPAQVESTQRPSALRTLALPVLQQAIPMLVSVLVSGQQARTGNPGPVLLEQQQTQEMHFPSFPGHAPPTAPPWLPHTQAANTAQGTPAAQQARPVAQAQAGAAAGGQQMRVPTFVVNAGQPNEMEVDIQAEFSEGQALPNQAAMGPLVAQIMRAVTGQAAPPARQAQQGAQGTHRSAASQPPPAQQQPQTAGATGVSRAVPGTAAGAVGTTPNSIGETSATQPEDHSDDSGWETASEESAEYNADEAAGGESASKKQKVTAGSSSEEHSKGVEGIQKQPSDSAARAGKQVQSDSQSTHSHPAPSAAAAASRNDMHTSNTSGPRSFPLTDSPESLSAPGSPQPAAPLGSYRPPQPPAPQQPQAPRGMGMALPGRPGQGGRTSTTAGRSIGRGILAQRAAAAAAASQQQPITTDAAAGGTSTVPQGLGSMGLPRPGNTAAAPTSRAVALPAVPESHIEEMQPRSGVASAQGMGGAMAGGSGLAGMMSQLMQSPAMQQTANPGGMPVQGRGGATAGGGGLAGMMSQLMQSPAMQQMAEPGAESGQDMGGPMAGGGGLAGMMSQLMQSPAMQQMADPGAVPAQGMGGATAGGSGLAGMMSQLMQSPAMQQIAGSLADRADRQGGPQQRAAPDFGSFLQDMMPVVGQMLGGLGQGGPPTGSGQRASSGGGNTMRSSAGGDELAALAELPPDQAALWRRRIMEDRVRQAGMDAPQNLSEAYLAGSSNRQDASGQGGSSDLGEGFL</sequence>
<dbReference type="InterPro" id="IPR029071">
    <property type="entry name" value="Ubiquitin-like_domsf"/>
</dbReference>
<feature type="region of interest" description="Disordered" evidence="2">
    <location>
        <begin position="409"/>
        <end position="461"/>
    </location>
</feature>
<feature type="compositionally biased region" description="Low complexity" evidence="2">
    <location>
        <begin position="937"/>
        <end position="963"/>
    </location>
</feature>
<dbReference type="Pfam" id="PF00240">
    <property type="entry name" value="ubiquitin"/>
    <property type="match status" value="1"/>
</dbReference>
<reference evidence="4 5" key="1">
    <citation type="submission" date="2024-06" db="EMBL/GenBank/DDBJ databases">
        <authorList>
            <person name="Kraege A."/>
            <person name="Thomma B."/>
        </authorList>
    </citation>
    <scope>NUCLEOTIDE SEQUENCE [LARGE SCALE GENOMIC DNA]</scope>
</reference>
<feature type="compositionally biased region" description="Pro residues" evidence="2">
    <location>
        <begin position="816"/>
        <end position="825"/>
    </location>
</feature>
<feature type="region of interest" description="Disordered" evidence="2">
    <location>
        <begin position="909"/>
        <end position="1136"/>
    </location>
</feature>
<feature type="region of interest" description="Disordered" evidence="2">
    <location>
        <begin position="602"/>
        <end position="633"/>
    </location>
</feature>
<organism evidence="4 5">
    <name type="scientific">Coccomyxa viridis</name>
    <dbReference type="NCBI Taxonomy" id="1274662"/>
    <lineage>
        <taxon>Eukaryota</taxon>
        <taxon>Viridiplantae</taxon>
        <taxon>Chlorophyta</taxon>
        <taxon>core chlorophytes</taxon>
        <taxon>Trebouxiophyceae</taxon>
        <taxon>Trebouxiophyceae incertae sedis</taxon>
        <taxon>Coccomyxaceae</taxon>
        <taxon>Coccomyxa</taxon>
    </lineage>
</organism>
<feature type="region of interest" description="Disordered" evidence="2">
    <location>
        <begin position="1154"/>
        <end position="1192"/>
    </location>
</feature>
<feature type="compositionally biased region" description="Polar residues" evidence="2">
    <location>
        <begin position="325"/>
        <end position="347"/>
    </location>
</feature>
<feature type="region of interest" description="Disordered" evidence="2">
    <location>
        <begin position="1284"/>
        <end position="1308"/>
    </location>
</feature>
<feature type="compositionally biased region" description="Low complexity" evidence="2">
    <location>
        <begin position="1049"/>
        <end position="1061"/>
    </location>
</feature>
<dbReference type="Gene3D" id="3.10.20.90">
    <property type="entry name" value="Phosphatidylinositol 3-kinase Catalytic Subunit, Chain A, domain 1"/>
    <property type="match status" value="1"/>
</dbReference>
<dbReference type="PROSITE" id="PS50053">
    <property type="entry name" value="UBIQUITIN_2"/>
    <property type="match status" value="1"/>
</dbReference>
<proteinExistence type="predicted"/>
<feature type="compositionally biased region" description="Acidic residues" evidence="2">
    <location>
        <begin position="981"/>
        <end position="995"/>
    </location>
</feature>
<evidence type="ECO:0000256" key="1">
    <source>
        <dbReference type="ARBA" id="ARBA00022499"/>
    </source>
</evidence>
<feature type="compositionally biased region" description="Gly residues" evidence="2">
    <location>
        <begin position="1478"/>
        <end position="1490"/>
    </location>
</feature>
<feature type="compositionally biased region" description="Low complexity" evidence="2">
    <location>
        <begin position="909"/>
        <end position="930"/>
    </location>
</feature>
<feature type="region of interest" description="Disordered" evidence="2">
    <location>
        <begin position="1453"/>
        <end position="1490"/>
    </location>
</feature>
<dbReference type="SUPFAM" id="SSF54236">
    <property type="entry name" value="Ubiquitin-like"/>
    <property type="match status" value="1"/>
</dbReference>
<protein>
    <submittedName>
        <fullName evidence="4">G7570 protein</fullName>
    </submittedName>
</protein>
<feature type="compositionally biased region" description="Low complexity" evidence="2">
    <location>
        <begin position="420"/>
        <end position="430"/>
    </location>
</feature>
<keyword evidence="1" id="KW-1017">Isopeptide bond</keyword>
<feature type="region of interest" description="Disordered" evidence="2">
    <location>
        <begin position="1393"/>
        <end position="1423"/>
    </location>
</feature>
<dbReference type="Proteomes" id="UP001497392">
    <property type="component" value="Unassembled WGS sequence"/>
</dbReference>
<accession>A0ABP1G285</accession>